<evidence type="ECO:0000313" key="1">
    <source>
        <dbReference type="EMBL" id="KAI4468253.1"/>
    </source>
</evidence>
<dbReference type="Proteomes" id="UP001056778">
    <property type="component" value="Chromosome 2"/>
</dbReference>
<gene>
    <name evidence="1" type="ORF">MML48_2g00004009</name>
</gene>
<sequence>MERASDLELKYQKLATEYSKIRSHATVLKKAVLDEQSKILELKEIIKEQEQRIRKHDQEMDSLTFRNGQLTKRIAVLQQELQGNSRGKKAKNKSSEHPAPSNFSVIDEELHKKIVENAQLVSAMADKDLEITNNLEKICWLEDKINSLNMKIDEDKEVYKKETEQLKKLYFQKYPDSESLDNKKECDRCKKKEELEKEITFWKQESERWSTECEVLRQKPVSNEELTQYYESQLRTILETQQTAVAKSDILSAENDALNTRLEHIMLEKNALDRILDKSNEELHTTHQNYKSQFDAMTEHMAAQNEKITKQCDDIEMLNHKLLVLMKK</sequence>
<name>A0ACB9TNB2_HOLOL</name>
<reference evidence="1" key="1">
    <citation type="submission" date="2022-04" db="EMBL/GenBank/DDBJ databases">
        <title>Chromosome-scale genome assembly of Holotrichia oblita Faldermann.</title>
        <authorList>
            <person name="Rongchong L."/>
        </authorList>
    </citation>
    <scope>NUCLEOTIDE SEQUENCE</scope>
    <source>
        <strain evidence="1">81SQS9</strain>
    </source>
</reference>
<proteinExistence type="predicted"/>
<accession>A0ACB9TNB2</accession>
<evidence type="ECO:0000313" key="2">
    <source>
        <dbReference type="Proteomes" id="UP001056778"/>
    </source>
</evidence>
<dbReference type="EMBL" id="CM043016">
    <property type="protein sequence ID" value="KAI4468253.1"/>
    <property type="molecule type" value="Genomic_DNA"/>
</dbReference>
<organism evidence="1 2">
    <name type="scientific">Holotrichia oblita</name>
    <name type="common">Chafer beetle</name>
    <dbReference type="NCBI Taxonomy" id="644536"/>
    <lineage>
        <taxon>Eukaryota</taxon>
        <taxon>Metazoa</taxon>
        <taxon>Ecdysozoa</taxon>
        <taxon>Arthropoda</taxon>
        <taxon>Hexapoda</taxon>
        <taxon>Insecta</taxon>
        <taxon>Pterygota</taxon>
        <taxon>Neoptera</taxon>
        <taxon>Endopterygota</taxon>
        <taxon>Coleoptera</taxon>
        <taxon>Polyphaga</taxon>
        <taxon>Scarabaeiformia</taxon>
        <taxon>Scarabaeidae</taxon>
        <taxon>Melolonthinae</taxon>
        <taxon>Holotrichia</taxon>
    </lineage>
</organism>
<keyword evidence="2" id="KW-1185">Reference proteome</keyword>
<comment type="caution">
    <text evidence="1">The sequence shown here is derived from an EMBL/GenBank/DDBJ whole genome shotgun (WGS) entry which is preliminary data.</text>
</comment>
<protein>
    <submittedName>
        <fullName evidence="1">Smooth muscle myosin heavy chain-related</fullName>
    </submittedName>
</protein>